<comment type="caution">
    <text evidence="15">The sequence shown here is derived from an EMBL/GenBank/DDBJ whole genome shotgun (WGS) entry which is preliminary data.</text>
</comment>
<evidence type="ECO:0000256" key="7">
    <source>
        <dbReference type="ARBA" id="ARBA00022741"/>
    </source>
</evidence>
<dbReference type="PROSITE" id="PS00108">
    <property type="entry name" value="PROTEIN_KINASE_ST"/>
    <property type="match status" value="1"/>
</dbReference>
<keyword evidence="7" id="KW-0547">Nucleotide-binding</keyword>
<dbReference type="Gene3D" id="3.30.200.20">
    <property type="entry name" value="Phosphorylase Kinase, domain 1"/>
    <property type="match status" value="1"/>
</dbReference>
<dbReference type="InterPro" id="IPR001245">
    <property type="entry name" value="Ser-Thr/Tyr_kinase_cat_dom"/>
</dbReference>
<keyword evidence="6" id="KW-0812">Transmembrane</keyword>
<dbReference type="SMART" id="SM00220">
    <property type="entry name" value="S_TKc"/>
    <property type="match status" value="1"/>
</dbReference>
<feature type="non-terminal residue" evidence="15">
    <location>
        <position position="366"/>
    </location>
</feature>
<protein>
    <recommendedName>
        <fullName evidence="2">non-specific serine/threonine protein kinase</fullName>
        <ecNumber evidence="2">2.7.11.1</ecNumber>
    </recommendedName>
</protein>
<feature type="non-terminal residue" evidence="15">
    <location>
        <position position="1"/>
    </location>
</feature>
<dbReference type="InterPro" id="IPR000719">
    <property type="entry name" value="Prot_kinase_dom"/>
</dbReference>
<comment type="subcellular location">
    <subcellularLocation>
        <location evidence="1">Cell membrane</location>
        <topology evidence="1">Single-pass membrane protein</topology>
    </subcellularLocation>
</comment>
<keyword evidence="11" id="KW-0472">Membrane</keyword>
<keyword evidence="10" id="KW-1133">Transmembrane helix</keyword>
<evidence type="ECO:0000256" key="1">
    <source>
        <dbReference type="ARBA" id="ARBA00004162"/>
    </source>
</evidence>
<evidence type="ECO:0000256" key="11">
    <source>
        <dbReference type="ARBA" id="ARBA00023136"/>
    </source>
</evidence>
<evidence type="ECO:0000256" key="9">
    <source>
        <dbReference type="ARBA" id="ARBA00022840"/>
    </source>
</evidence>
<dbReference type="STRING" id="3775.A0A1Q3CYJ3"/>
<keyword evidence="4" id="KW-0723">Serine/threonine-protein kinase</keyword>
<proteinExistence type="predicted"/>
<comment type="catalytic activity">
    <reaction evidence="13">
        <text>L-seryl-[protein] + ATP = O-phospho-L-seryl-[protein] + ADP + H(+)</text>
        <dbReference type="Rhea" id="RHEA:17989"/>
        <dbReference type="Rhea" id="RHEA-COMP:9863"/>
        <dbReference type="Rhea" id="RHEA-COMP:11604"/>
        <dbReference type="ChEBI" id="CHEBI:15378"/>
        <dbReference type="ChEBI" id="CHEBI:29999"/>
        <dbReference type="ChEBI" id="CHEBI:30616"/>
        <dbReference type="ChEBI" id="CHEBI:83421"/>
        <dbReference type="ChEBI" id="CHEBI:456216"/>
        <dbReference type="EC" id="2.7.11.1"/>
    </reaction>
</comment>
<feature type="domain" description="Protein kinase" evidence="14">
    <location>
        <begin position="28"/>
        <end position="322"/>
    </location>
</feature>
<dbReference type="SUPFAM" id="SSF56112">
    <property type="entry name" value="Protein kinase-like (PK-like)"/>
    <property type="match status" value="1"/>
</dbReference>
<evidence type="ECO:0000256" key="2">
    <source>
        <dbReference type="ARBA" id="ARBA00012513"/>
    </source>
</evidence>
<sequence>ENSIPRQSSGVAHGNFTYDELVVATNGFSDANLLGQSGFGYVHKGIFPSRKQIAVKQLKEKSLQGKREFQAEIGTISRVHHKHLASLVGYCMSRDERLLVYEFVPNKNLEHHLHGKGKSVMAWATRMKIAIGCAKGLAYLHEDCNPPIFHLDIKASNILVDYKFEAVSDFGLAKFFSDTNDNITHISTRVVGTLVLAPEYASRGKVTAKADVYSYGVMLLELITGRPPINTTESVLKEGFVGWATPLLTRALEDGNFNSLVDPQLEDNYNISEVSSMVVCAAACVRSSAWLRIQMSQVVRILEGDVPLRKFSEDILPGHSSVYRTSKSSNFGMKFKLIFGSQECGVSASSGITSEYGLNPSISSGE</sequence>
<evidence type="ECO:0000313" key="16">
    <source>
        <dbReference type="Proteomes" id="UP000187406"/>
    </source>
</evidence>
<dbReference type="InterPro" id="IPR008271">
    <property type="entry name" value="Ser/Thr_kinase_AS"/>
</dbReference>
<dbReference type="EC" id="2.7.11.1" evidence="2"/>
<keyword evidence="3" id="KW-1003">Cell membrane</keyword>
<evidence type="ECO:0000256" key="3">
    <source>
        <dbReference type="ARBA" id="ARBA00022475"/>
    </source>
</evidence>
<keyword evidence="5" id="KW-0808">Transferase</keyword>
<dbReference type="InterPro" id="IPR047117">
    <property type="entry name" value="PERK1-13-like"/>
</dbReference>
<gene>
    <name evidence="15" type="ORF">CFOL_v3_28596</name>
</gene>
<dbReference type="Pfam" id="PF07714">
    <property type="entry name" value="PK_Tyr_Ser-Thr"/>
    <property type="match status" value="1"/>
</dbReference>
<dbReference type="GO" id="GO:0004674">
    <property type="term" value="F:protein serine/threonine kinase activity"/>
    <property type="evidence" value="ECO:0007669"/>
    <property type="project" value="UniProtKB-KW"/>
</dbReference>
<keyword evidence="16" id="KW-1185">Reference proteome</keyword>
<evidence type="ECO:0000313" key="15">
    <source>
        <dbReference type="EMBL" id="GAV85158.1"/>
    </source>
</evidence>
<dbReference type="PROSITE" id="PS50011">
    <property type="entry name" value="PROTEIN_KINASE_DOM"/>
    <property type="match status" value="1"/>
</dbReference>
<dbReference type="FunFam" id="3.30.200.20:FF:000162">
    <property type="entry name" value="Adenine nucleotide alpha hydrolase-like domain kinase"/>
    <property type="match status" value="1"/>
</dbReference>
<keyword evidence="9" id="KW-0067">ATP-binding</keyword>
<evidence type="ECO:0000256" key="5">
    <source>
        <dbReference type="ARBA" id="ARBA00022679"/>
    </source>
</evidence>
<dbReference type="InterPro" id="IPR011009">
    <property type="entry name" value="Kinase-like_dom_sf"/>
</dbReference>
<organism evidence="15 16">
    <name type="scientific">Cephalotus follicularis</name>
    <name type="common">Albany pitcher plant</name>
    <dbReference type="NCBI Taxonomy" id="3775"/>
    <lineage>
        <taxon>Eukaryota</taxon>
        <taxon>Viridiplantae</taxon>
        <taxon>Streptophyta</taxon>
        <taxon>Embryophyta</taxon>
        <taxon>Tracheophyta</taxon>
        <taxon>Spermatophyta</taxon>
        <taxon>Magnoliopsida</taxon>
        <taxon>eudicotyledons</taxon>
        <taxon>Gunneridae</taxon>
        <taxon>Pentapetalae</taxon>
        <taxon>rosids</taxon>
        <taxon>fabids</taxon>
        <taxon>Oxalidales</taxon>
        <taxon>Cephalotaceae</taxon>
        <taxon>Cephalotus</taxon>
    </lineage>
</organism>
<dbReference type="EMBL" id="BDDD01003469">
    <property type="protein sequence ID" value="GAV85158.1"/>
    <property type="molecule type" value="Genomic_DNA"/>
</dbReference>
<dbReference type="GO" id="GO:0005886">
    <property type="term" value="C:plasma membrane"/>
    <property type="evidence" value="ECO:0007669"/>
    <property type="project" value="UniProtKB-SubCell"/>
</dbReference>
<dbReference type="AlphaFoldDB" id="A0A1Q3CYJ3"/>
<keyword evidence="8 15" id="KW-0418">Kinase</keyword>
<dbReference type="FunFam" id="1.10.510.10:FF:000173">
    <property type="entry name" value="proline-rich receptor-like protein kinase PERK8"/>
    <property type="match status" value="1"/>
</dbReference>
<dbReference type="PANTHER" id="PTHR47982:SF22">
    <property type="entry name" value="PROLINE-RICH RECEPTOR-LIKE PROTEIN KINASE PERK14"/>
    <property type="match status" value="1"/>
</dbReference>
<dbReference type="OrthoDB" id="4062651at2759"/>
<evidence type="ECO:0000256" key="8">
    <source>
        <dbReference type="ARBA" id="ARBA00022777"/>
    </source>
</evidence>
<comment type="catalytic activity">
    <reaction evidence="12">
        <text>L-threonyl-[protein] + ATP = O-phospho-L-threonyl-[protein] + ADP + H(+)</text>
        <dbReference type="Rhea" id="RHEA:46608"/>
        <dbReference type="Rhea" id="RHEA-COMP:11060"/>
        <dbReference type="Rhea" id="RHEA-COMP:11605"/>
        <dbReference type="ChEBI" id="CHEBI:15378"/>
        <dbReference type="ChEBI" id="CHEBI:30013"/>
        <dbReference type="ChEBI" id="CHEBI:30616"/>
        <dbReference type="ChEBI" id="CHEBI:61977"/>
        <dbReference type="ChEBI" id="CHEBI:456216"/>
        <dbReference type="EC" id="2.7.11.1"/>
    </reaction>
</comment>
<accession>A0A1Q3CYJ3</accession>
<dbReference type="Gene3D" id="1.10.510.10">
    <property type="entry name" value="Transferase(Phosphotransferase) domain 1"/>
    <property type="match status" value="1"/>
</dbReference>
<reference evidence="16" key="1">
    <citation type="submission" date="2016-04" db="EMBL/GenBank/DDBJ databases">
        <title>Cephalotus genome sequencing.</title>
        <authorList>
            <person name="Fukushima K."/>
            <person name="Hasebe M."/>
            <person name="Fang X."/>
        </authorList>
    </citation>
    <scope>NUCLEOTIDE SEQUENCE [LARGE SCALE GENOMIC DNA]</scope>
    <source>
        <strain evidence="16">cv. St1</strain>
    </source>
</reference>
<evidence type="ECO:0000256" key="13">
    <source>
        <dbReference type="ARBA" id="ARBA00048679"/>
    </source>
</evidence>
<evidence type="ECO:0000259" key="14">
    <source>
        <dbReference type="PROSITE" id="PS50011"/>
    </source>
</evidence>
<name>A0A1Q3CYJ3_CEPFO</name>
<dbReference type="PANTHER" id="PTHR47982">
    <property type="entry name" value="PROLINE-RICH RECEPTOR-LIKE PROTEIN KINASE PERK4"/>
    <property type="match status" value="1"/>
</dbReference>
<evidence type="ECO:0000256" key="12">
    <source>
        <dbReference type="ARBA" id="ARBA00047899"/>
    </source>
</evidence>
<evidence type="ECO:0000256" key="6">
    <source>
        <dbReference type="ARBA" id="ARBA00022692"/>
    </source>
</evidence>
<evidence type="ECO:0000256" key="4">
    <source>
        <dbReference type="ARBA" id="ARBA00022527"/>
    </source>
</evidence>
<dbReference type="Proteomes" id="UP000187406">
    <property type="component" value="Unassembled WGS sequence"/>
</dbReference>
<evidence type="ECO:0000256" key="10">
    <source>
        <dbReference type="ARBA" id="ARBA00022989"/>
    </source>
</evidence>
<dbReference type="GO" id="GO:0005524">
    <property type="term" value="F:ATP binding"/>
    <property type="evidence" value="ECO:0007669"/>
    <property type="project" value="UniProtKB-KW"/>
</dbReference>
<dbReference type="InParanoid" id="A0A1Q3CYJ3"/>